<accession>U4LLA5</accession>
<keyword evidence="2" id="KW-1185">Reference proteome</keyword>
<organism evidence="1 2">
    <name type="scientific">Pyronema omphalodes (strain CBS 100304)</name>
    <name type="common">Pyronema confluens</name>
    <dbReference type="NCBI Taxonomy" id="1076935"/>
    <lineage>
        <taxon>Eukaryota</taxon>
        <taxon>Fungi</taxon>
        <taxon>Dikarya</taxon>
        <taxon>Ascomycota</taxon>
        <taxon>Pezizomycotina</taxon>
        <taxon>Pezizomycetes</taxon>
        <taxon>Pezizales</taxon>
        <taxon>Pyronemataceae</taxon>
        <taxon>Pyronema</taxon>
    </lineage>
</organism>
<evidence type="ECO:0000313" key="2">
    <source>
        <dbReference type="Proteomes" id="UP000018144"/>
    </source>
</evidence>
<protein>
    <submittedName>
        <fullName evidence="1">Uncharacterized protein</fullName>
    </submittedName>
</protein>
<gene>
    <name evidence="1" type="ORF">PCON_13569</name>
</gene>
<evidence type="ECO:0000313" key="1">
    <source>
        <dbReference type="EMBL" id="CCX32718.1"/>
    </source>
</evidence>
<name>U4LLA5_PYROM</name>
<dbReference type="Proteomes" id="UP000018144">
    <property type="component" value="Unassembled WGS sequence"/>
</dbReference>
<reference evidence="1 2" key="1">
    <citation type="journal article" date="2013" name="PLoS Genet.">
        <title>The genome and development-dependent transcriptomes of Pyronema confluens: a window into fungal evolution.</title>
        <authorList>
            <person name="Traeger S."/>
            <person name="Altegoer F."/>
            <person name="Freitag M."/>
            <person name="Gabaldon T."/>
            <person name="Kempken F."/>
            <person name="Kumar A."/>
            <person name="Marcet-Houben M."/>
            <person name="Poggeler S."/>
            <person name="Stajich J.E."/>
            <person name="Nowrousian M."/>
        </authorList>
    </citation>
    <scope>NUCLEOTIDE SEQUENCE [LARGE SCALE GENOMIC DNA]</scope>
    <source>
        <strain evidence="2">CBS 100304</strain>
        <tissue evidence="1">Vegetative mycelium</tissue>
    </source>
</reference>
<dbReference type="AlphaFoldDB" id="U4LLA5"/>
<sequence>MPLCRCTVILNNDHRY</sequence>
<proteinExistence type="predicted"/>
<dbReference type="EMBL" id="HF935907">
    <property type="protein sequence ID" value="CCX32718.1"/>
    <property type="molecule type" value="Genomic_DNA"/>
</dbReference>